<evidence type="ECO:0000313" key="2">
    <source>
        <dbReference type="Proteomes" id="UP000295832"/>
    </source>
</evidence>
<dbReference type="AlphaFoldDB" id="A0A4R8H8D2"/>
<dbReference type="InterPro" id="IPR054055">
    <property type="entry name" value="YpzH"/>
</dbReference>
<gene>
    <name evidence="1" type="ORF">C7959_11372</name>
</gene>
<evidence type="ECO:0000313" key="1">
    <source>
        <dbReference type="EMBL" id="TDX51427.1"/>
    </source>
</evidence>
<dbReference type="EMBL" id="SOEG01000013">
    <property type="protein sequence ID" value="TDX51427.1"/>
    <property type="molecule type" value="Genomic_DNA"/>
</dbReference>
<accession>A0A4R8H8D2</accession>
<sequence>MGRESSMRPTYQILAYITTDKERILTGGSLNLFAKNKEEQQELTKDIAKAMKADVIELHCGDYMVIKV</sequence>
<keyword evidence="2" id="KW-1185">Reference proteome</keyword>
<proteinExistence type="predicted"/>
<dbReference type="Proteomes" id="UP000295832">
    <property type="component" value="Unassembled WGS sequence"/>
</dbReference>
<dbReference type="RefSeq" id="WP_134116780.1">
    <property type="nucleotide sequence ID" value="NZ_SOEG01000013.1"/>
</dbReference>
<protein>
    <submittedName>
        <fullName evidence="1">Uncharacterized protein</fullName>
    </submittedName>
</protein>
<reference evidence="1 2" key="1">
    <citation type="submission" date="2019-03" db="EMBL/GenBank/DDBJ databases">
        <title>Subsurface microbial communities from deep shales in Ohio and West Virginia, USA.</title>
        <authorList>
            <person name="Wrighton K."/>
        </authorList>
    </citation>
    <scope>NUCLEOTIDE SEQUENCE [LARGE SCALE GENOMIC DNA]</scope>
    <source>
        <strain evidence="1 2">MSL 6dP</strain>
    </source>
</reference>
<comment type="caution">
    <text evidence="1">The sequence shown here is derived from an EMBL/GenBank/DDBJ whole genome shotgun (WGS) entry which is preliminary data.</text>
</comment>
<dbReference type="Pfam" id="PF21835">
    <property type="entry name" value="YIEGIA_cap"/>
    <property type="match status" value="1"/>
</dbReference>
<name>A0A4R8H8D2_9FIRM</name>
<organism evidence="1 2">
    <name type="scientific">Orenia marismortui</name>
    <dbReference type="NCBI Taxonomy" id="46469"/>
    <lineage>
        <taxon>Bacteria</taxon>
        <taxon>Bacillati</taxon>
        <taxon>Bacillota</taxon>
        <taxon>Clostridia</taxon>
        <taxon>Halanaerobiales</taxon>
        <taxon>Halobacteroidaceae</taxon>
        <taxon>Orenia</taxon>
    </lineage>
</organism>